<evidence type="ECO:0000256" key="10">
    <source>
        <dbReference type="ARBA" id="ARBA00029889"/>
    </source>
</evidence>
<dbReference type="EC" id="3.4.19.12" evidence="3"/>
<accession>A0A8C4R5R3</accession>
<dbReference type="InterPro" id="IPR044635">
    <property type="entry name" value="UBP14-like"/>
</dbReference>
<evidence type="ECO:0000256" key="6">
    <source>
        <dbReference type="ARBA" id="ARBA00022786"/>
    </source>
</evidence>
<dbReference type="GeneTree" id="ENSGT00390000009615"/>
<evidence type="ECO:0000256" key="2">
    <source>
        <dbReference type="ARBA" id="ARBA00008739"/>
    </source>
</evidence>
<evidence type="ECO:0000256" key="11">
    <source>
        <dbReference type="ARBA" id="ARBA00032096"/>
    </source>
</evidence>
<organism evidence="14 15">
    <name type="scientific">Eptatretus burgeri</name>
    <name type="common">Inshore hagfish</name>
    <dbReference type="NCBI Taxonomy" id="7764"/>
    <lineage>
        <taxon>Eukaryota</taxon>
        <taxon>Metazoa</taxon>
        <taxon>Chordata</taxon>
        <taxon>Craniata</taxon>
        <taxon>Vertebrata</taxon>
        <taxon>Cyclostomata</taxon>
        <taxon>Myxini</taxon>
        <taxon>Myxiniformes</taxon>
        <taxon>Myxinidae</taxon>
        <taxon>Eptatretinae</taxon>
        <taxon>Eptatretus</taxon>
    </lineage>
</organism>
<evidence type="ECO:0000256" key="8">
    <source>
        <dbReference type="ARBA" id="ARBA00022807"/>
    </source>
</evidence>
<evidence type="ECO:0000256" key="9">
    <source>
        <dbReference type="ARBA" id="ARBA00029877"/>
    </source>
</evidence>
<keyword evidence="8" id="KW-0788">Thiol protease</keyword>
<dbReference type="InterPro" id="IPR029071">
    <property type="entry name" value="Ubiquitin-like_domsf"/>
</dbReference>
<protein>
    <recommendedName>
        <fullName evidence="4">Ubiquitin carboxyl-terminal hydrolase 14</fullName>
        <ecNumber evidence="3">3.4.19.12</ecNumber>
    </recommendedName>
    <alternativeName>
        <fullName evidence="9">Deubiquitinating enzyme 14</fullName>
    </alternativeName>
    <alternativeName>
        <fullName evidence="10">Ubiquitin thioesterase 14</fullName>
    </alternativeName>
    <alternativeName>
        <fullName evidence="11">Ubiquitin-specific-processing protease 14</fullName>
    </alternativeName>
</protein>
<dbReference type="SMART" id="SM00213">
    <property type="entry name" value="UBQ"/>
    <property type="match status" value="1"/>
</dbReference>
<dbReference type="PROSITE" id="PS50235">
    <property type="entry name" value="USP_3"/>
    <property type="match status" value="1"/>
</dbReference>
<dbReference type="Gene3D" id="3.10.20.90">
    <property type="entry name" value="Phosphatidylinositol 3-kinase Catalytic Subunit, Chain A, domain 1"/>
    <property type="match status" value="1"/>
</dbReference>
<feature type="domain" description="Ubiquitin-like" evidence="12">
    <location>
        <begin position="20"/>
        <end position="88"/>
    </location>
</feature>
<dbReference type="AlphaFoldDB" id="A0A8C4R5R3"/>
<dbReference type="InterPro" id="IPR000626">
    <property type="entry name" value="Ubiquitin-like_dom"/>
</dbReference>
<dbReference type="PROSITE" id="PS50053">
    <property type="entry name" value="UBIQUITIN_2"/>
    <property type="match status" value="1"/>
</dbReference>
<dbReference type="SUPFAM" id="SSF54236">
    <property type="entry name" value="Ubiquitin-like"/>
    <property type="match status" value="1"/>
</dbReference>
<evidence type="ECO:0000256" key="5">
    <source>
        <dbReference type="ARBA" id="ARBA00022670"/>
    </source>
</evidence>
<name>A0A8C4R5R3_EPTBU</name>
<dbReference type="InterPro" id="IPR038765">
    <property type="entry name" value="Papain-like_cys_pep_sf"/>
</dbReference>
<keyword evidence="6" id="KW-0833">Ubl conjugation pathway</keyword>
<dbReference type="GO" id="GO:0004843">
    <property type="term" value="F:cysteine-type deubiquitinase activity"/>
    <property type="evidence" value="ECO:0007669"/>
    <property type="project" value="UniProtKB-EC"/>
</dbReference>
<dbReference type="Gene3D" id="3.90.70.10">
    <property type="entry name" value="Cysteine proteinases"/>
    <property type="match status" value="1"/>
</dbReference>
<reference evidence="14" key="1">
    <citation type="submission" date="2025-08" db="UniProtKB">
        <authorList>
            <consortium name="Ensembl"/>
        </authorList>
    </citation>
    <scope>IDENTIFICATION</scope>
</reference>
<dbReference type="InterPro" id="IPR018200">
    <property type="entry name" value="USP_CS"/>
</dbReference>
<proteinExistence type="inferred from homology"/>
<keyword evidence="5" id="KW-0645">Protease</keyword>
<dbReference type="GO" id="GO:0070628">
    <property type="term" value="F:proteasome binding"/>
    <property type="evidence" value="ECO:0007669"/>
    <property type="project" value="TreeGrafter"/>
</dbReference>
<evidence type="ECO:0000259" key="13">
    <source>
        <dbReference type="PROSITE" id="PS50235"/>
    </source>
</evidence>
<evidence type="ECO:0000256" key="7">
    <source>
        <dbReference type="ARBA" id="ARBA00022801"/>
    </source>
</evidence>
<evidence type="ECO:0000256" key="1">
    <source>
        <dbReference type="ARBA" id="ARBA00000707"/>
    </source>
</evidence>
<dbReference type="Ensembl" id="ENSEBUT00000025867.1">
    <property type="protein sequence ID" value="ENSEBUP00000025291.1"/>
    <property type="gene ID" value="ENSEBUG00000015604.1"/>
</dbReference>
<dbReference type="PROSITE" id="PS00972">
    <property type="entry name" value="USP_1"/>
    <property type="match status" value="1"/>
</dbReference>
<dbReference type="PANTHER" id="PTHR43982">
    <property type="entry name" value="UBIQUITIN CARBOXYL-TERMINAL HYDROLASE"/>
    <property type="match status" value="1"/>
</dbReference>
<evidence type="ECO:0000256" key="4">
    <source>
        <dbReference type="ARBA" id="ARBA00014611"/>
    </source>
</evidence>
<keyword evidence="7" id="KW-0378">Hydrolase</keyword>
<dbReference type="GO" id="GO:0061136">
    <property type="term" value="P:regulation of proteasomal protein catabolic process"/>
    <property type="evidence" value="ECO:0007669"/>
    <property type="project" value="TreeGrafter"/>
</dbReference>
<evidence type="ECO:0000259" key="12">
    <source>
        <dbReference type="PROSITE" id="PS50053"/>
    </source>
</evidence>
<dbReference type="SUPFAM" id="SSF54001">
    <property type="entry name" value="Cysteine proteinases"/>
    <property type="match status" value="1"/>
</dbReference>
<dbReference type="InterPro" id="IPR001394">
    <property type="entry name" value="Peptidase_C19_UCH"/>
</dbReference>
<feature type="domain" description="USP" evidence="13">
    <location>
        <begin position="121"/>
        <end position="281"/>
    </location>
</feature>
<comment type="similarity">
    <text evidence="2">Belongs to the peptidase C19 family. USP14/UBP6 subfamily.</text>
</comment>
<dbReference type="InterPro" id="IPR028889">
    <property type="entry name" value="USP"/>
</dbReference>
<evidence type="ECO:0000256" key="3">
    <source>
        <dbReference type="ARBA" id="ARBA00012759"/>
    </source>
</evidence>
<reference evidence="14" key="2">
    <citation type="submission" date="2025-09" db="UniProtKB">
        <authorList>
            <consortium name="Ensembl"/>
        </authorList>
    </citation>
    <scope>IDENTIFICATION</scope>
</reference>
<dbReference type="Pfam" id="PF00443">
    <property type="entry name" value="UCH"/>
    <property type="match status" value="1"/>
</dbReference>
<keyword evidence="15" id="KW-1185">Reference proteome</keyword>
<dbReference type="CDD" id="cd16104">
    <property type="entry name" value="Ubl_USP14_like"/>
    <property type="match status" value="1"/>
</dbReference>
<sequence length="281" mass="31561">MRSETRNLVTSSHTAKMPIFTVSVKWGKEKLQGVPVDTESPPWVFKSQLSELTGVSPHRQRVLIRGVALKDDEWGKFQIKDGSTLLLMGSVEELPNAPAERPMFVEDFSEAHLANVMDLPTGLVNLGNTCYLNATVQCLRKVPELREALKRYKGSVQTTAIANQAESITAALRDLFDSLERDAQAVPPITLLQLLHLACPQFAQEEDGGEYMLQDARECWQELMNRLTKLPSWEDHKEDVSNVFVNLFVSPITMGLSKSLLCCSQEPTFRSKVTKGRFVKR</sequence>
<comment type="catalytic activity">
    <reaction evidence="1">
        <text>Thiol-dependent hydrolysis of ester, thioester, amide, peptide and isopeptide bonds formed by the C-terminal Gly of ubiquitin (a 76-residue protein attached to proteins as an intracellular targeting signal).</text>
        <dbReference type="EC" id="3.4.19.12"/>
    </reaction>
</comment>
<evidence type="ECO:0000313" key="14">
    <source>
        <dbReference type="Ensembl" id="ENSEBUP00000025291.1"/>
    </source>
</evidence>
<dbReference type="GO" id="GO:0016579">
    <property type="term" value="P:protein deubiquitination"/>
    <property type="evidence" value="ECO:0007669"/>
    <property type="project" value="InterPro"/>
</dbReference>
<dbReference type="Proteomes" id="UP000694388">
    <property type="component" value="Unplaced"/>
</dbReference>
<evidence type="ECO:0000313" key="15">
    <source>
        <dbReference type="Proteomes" id="UP000694388"/>
    </source>
</evidence>
<dbReference type="GO" id="GO:0043161">
    <property type="term" value="P:proteasome-mediated ubiquitin-dependent protein catabolic process"/>
    <property type="evidence" value="ECO:0007669"/>
    <property type="project" value="InterPro"/>
</dbReference>
<dbReference type="PANTHER" id="PTHR43982:SF1">
    <property type="entry name" value="UBIQUITIN CARBOXYL-TERMINAL HYDROLASE 14"/>
    <property type="match status" value="1"/>
</dbReference>